<sequence length="682" mass="75054">MAVLALIDMSSTYVVGTQVNGRVYIKIINPATGQLTNGNNIAISYQVNNNGILKNYTINIAGQSQAIYTGKISDSDPLNPYYTSFLITGQGETLEYEDTPYGCDLSITSVEVRQSESAPGAADAVIVVQASSSYLPILYSLDGNTYQNSAVFTGLSGGARTVYVKDANNCTGIKDVSIPVLNNLLVSDPSVTLPGGNISRWSAAFNPIVFTYQRKDFSVNSVQQDTATGNAIVTISENISAVQKDDYIYLKAGVYNGVYKVTGSNGYNGLIIDIPYSGNATGFININRLRPYYRIITKITYTDKLTGQLSVIKATNRPNAQGTTRADISNFLQSVLRPVDESNYALANYRDDNLSASYTVSYAEAWDEGTTEKTSAYVQMPQPYYVVYAAKQLGDHYSGNLASYVPFASVPQGSTKAKWITDFNEPAYSNGYPFDISFIYSEHLMGKDIFCEMVLLDINRKPLPGGPQTTYLLNEDGSWLLNNDGSRLVIARQGVANIPVPAQLGLNRLLISQNFNDDVYYLNLTLKYIDGGTSEAVTQTQTVRIDDAVDDQSVYLRWIGLSGSWNYYRFVFNQEVSLDVQNAVIIKNYVSDWQNQQGIDEVISKSAGNKVKVMAEDLSVDDIKGLQSIKYSPKVQMLVNKNPVKWQTVVINTATYAEYETRNGRAPFSITFNLPAINVQAQ</sequence>
<dbReference type="AlphaFoldDB" id="A0A563U308"/>
<comment type="caution">
    <text evidence="1">The sequence shown here is derived from an EMBL/GenBank/DDBJ whole genome shotgun (WGS) entry which is preliminary data.</text>
</comment>
<dbReference type="OrthoDB" id="784948at2"/>
<gene>
    <name evidence="1" type="ORF">FPZ43_15735</name>
</gene>
<dbReference type="RefSeq" id="WP_146382893.1">
    <property type="nucleotide sequence ID" value="NZ_VOEJ01000008.1"/>
</dbReference>
<evidence type="ECO:0000313" key="1">
    <source>
        <dbReference type="EMBL" id="TWR25736.1"/>
    </source>
</evidence>
<evidence type="ECO:0000313" key="2">
    <source>
        <dbReference type="Proteomes" id="UP000320042"/>
    </source>
</evidence>
<proteinExistence type="predicted"/>
<reference evidence="1 2" key="1">
    <citation type="submission" date="2019-07" db="EMBL/GenBank/DDBJ databases">
        <authorList>
            <person name="Kim J."/>
        </authorList>
    </citation>
    <scope>NUCLEOTIDE SEQUENCE [LARGE SCALE GENOMIC DNA]</scope>
    <source>
        <strain evidence="2">dk17</strain>
    </source>
</reference>
<protein>
    <submittedName>
        <fullName evidence="1">Uncharacterized protein</fullName>
    </submittedName>
</protein>
<organism evidence="1 2">
    <name type="scientific">Mucilaginibacter pallidiroseus</name>
    <dbReference type="NCBI Taxonomy" id="2599295"/>
    <lineage>
        <taxon>Bacteria</taxon>
        <taxon>Pseudomonadati</taxon>
        <taxon>Bacteroidota</taxon>
        <taxon>Sphingobacteriia</taxon>
        <taxon>Sphingobacteriales</taxon>
        <taxon>Sphingobacteriaceae</taxon>
        <taxon>Mucilaginibacter</taxon>
    </lineage>
</organism>
<name>A0A563U308_9SPHI</name>
<accession>A0A563U308</accession>
<keyword evidence="2" id="KW-1185">Reference proteome</keyword>
<dbReference type="EMBL" id="VOEJ01000008">
    <property type="protein sequence ID" value="TWR25736.1"/>
    <property type="molecule type" value="Genomic_DNA"/>
</dbReference>
<dbReference type="Proteomes" id="UP000320042">
    <property type="component" value="Unassembled WGS sequence"/>
</dbReference>